<feature type="region of interest" description="Disordered" evidence="1">
    <location>
        <begin position="108"/>
        <end position="128"/>
    </location>
</feature>
<dbReference type="EMBL" id="JAYKXN010000008">
    <property type="protein sequence ID" value="KAK7264027.1"/>
    <property type="molecule type" value="Genomic_DNA"/>
</dbReference>
<feature type="compositionally biased region" description="Acidic residues" evidence="1">
    <location>
        <begin position="649"/>
        <end position="666"/>
    </location>
</feature>
<evidence type="ECO:0000313" key="3">
    <source>
        <dbReference type="Proteomes" id="UP001359559"/>
    </source>
</evidence>
<feature type="region of interest" description="Disordered" evidence="1">
    <location>
        <begin position="50"/>
        <end position="73"/>
    </location>
</feature>
<feature type="compositionally biased region" description="Basic and acidic residues" evidence="1">
    <location>
        <begin position="667"/>
        <end position="680"/>
    </location>
</feature>
<feature type="compositionally biased region" description="Acidic residues" evidence="1">
    <location>
        <begin position="722"/>
        <end position="737"/>
    </location>
</feature>
<feature type="region of interest" description="Disordered" evidence="1">
    <location>
        <begin position="159"/>
        <end position="187"/>
    </location>
</feature>
<feature type="compositionally biased region" description="Basic and acidic residues" evidence="1">
    <location>
        <begin position="637"/>
        <end position="648"/>
    </location>
</feature>
<name>A0AAN9EV05_CLITE</name>
<feature type="compositionally biased region" description="Basic and acidic residues" evidence="1">
    <location>
        <begin position="602"/>
        <end position="618"/>
    </location>
</feature>
<feature type="region of interest" description="Disordered" evidence="1">
    <location>
        <begin position="464"/>
        <end position="509"/>
    </location>
</feature>
<feature type="compositionally biased region" description="Polar residues" evidence="1">
    <location>
        <begin position="241"/>
        <end position="250"/>
    </location>
</feature>
<feature type="compositionally biased region" description="Acidic residues" evidence="1">
    <location>
        <begin position="464"/>
        <end position="475"/>
    </location>
</feature>
<evidence type="ECO:0000313" key="2">
    <source>
        <dbReference type="EMBL" id="KAK7264027.1"/>
    </source>
</evidence>
<feature type="region of interest" description="Disordered" evidence="1">
    <location>
        <begin position="225"/>
        <end position="272"/>
    </location>
</feature>
<dbReference type="PANTHER" id="PTHR33621:SF2">
    <property type="entry name" value="RIBOSOMAL L1 DOMAIN-CONTAINING PROTEIN"/>
    <property type="match status" value="1"/>
</dbReference>
<protein>
    <submittedName>
        <fullName evidence="2">Uncharacterized protein</fullName>
    </submittedName>
</protein>
<dbReference type="PANTHER" id="PTHR33621">
    <property type="entry name" value="ASPARTIC/GLUTAMIC ACID-RICH PROTEIN"/>
    <property type="match status" value="1"/>
</dbReference>
<feature type="compositionally biased region" description="Acidic residues" evidence="1">
    <location>
        <begin position="700"/>
        <end position="715"/>
    </location>
</feature>
<proteinExistence type="predicted"/>
<keyword evidence="3" id="KW-1185">Reference proteome</keyword>
<accession>A0AAN9EV05</accession>
<comment type="caution">
    <text evidence="2">The sequence shown here is derived from an EMBL/GenBank/DDBJ whole genome shotgun (WGS) entry which is preliminary data.</text>
</comment>
<feature type="compositionally biased region" description="Basic and acidic residues" evidence="1">
    <location>
        <begin position="262"/>
        <end position="272"/>
    </location>
</feature>
<gene>
    <name evidence="2" type="ORF">RJT34_31629</name>
</gene>
<feature type="compositionally biased region" description="Acidic residues" evidence="1">
    <location>
        <begin position="763"/>
        <end position="778"/>
    </location>
</feature>
<feature type="compositionally biased region" description="Polar residues" evidence="1">
    <location>
        <begin position="176"/>
        <end position="187"/>
    </location>
</feature>
<organism evidence="2 3">
    <name type="scientific">Clitoria ternatea</name>
    <name type="common">Butterfly pea</name>
    <dbReference type="NCBI Taxonomy" id="43366"/>
    <lineage>
        <taxon>Eukaryota</taxon>
        <taxon>Viridiplantae</taxon>
        <taxon>Streptophyta</taxon>
        <taxon>Embryophyta</taxon>
        <taxon>Tracheophyta</taxon>
        <taxon>Spermatophyta</taxon>
        <taxon>Magnoliopsida</taxon>
        <taxon>eudicotyledons</taxon>
        <taxon>Gunneridae</taxon>
        <taxon>Pentapetalae</taxon>
        <taxon>rosids</taxon>
        <taxon>fabids</taxon>
        <taxon>Fabales</taxon>
        <taxon>Fabaceae</taxon>
        <taxon>Papilionoideae</taxon>
        <taxon>50 kb inversion clade</taxon>
        <taxon>NPAAA clade</taxon>
        <taxon>indigoferoid/millettioid clade</taxon>
        <taxon>Phaseoleae</taxon>
        <taxon>Clitoria</taxon>
    </lineage>
</organism>
<sequence length="986" mass="106970">MDFHTLSRKELQTLCKKNKIPANITNLAMANALSSLPQVEGLDEFLNSREGDAGTPIVNHRTSQRKPVRGEAEGSNVKVVSARLQRGTRGRGIAEGVVEQEENKDANLPFTPAIVPGSKKRTTHRKKDAEKLVVEDDNGDDGKNEVQGKVKVKPIDVPITPAAAPSSRARRRATKTETPSGTSVQRAYNTRRSVRALEKNLSKMNLVDTEYKVDDVSEELSNVSQQVEDCPSETGKGASLQAMSTQVSENTTHEFEVSSLEKNTEDGCRSHHDLSSDVELVSAAENDTVDGLQAEPQERDEPPKDNFSDSGPLGSSYDSNETGSELLPVIEESCEVEIGNKECFGVRQDKLPVEASENVIPEVTVQDVDLNVEDVSVEVEASGDVIQEVAVQDVDLIVDDGSVDVEASEDVMQEAAVQDVYLTVVVPEDVSEGVTDQDVDGSLSLSSVDVASVSLKELVKCSIDDEGSSEGDDNQDENKEPQEETELDGSANSDSCEPSEEAGSETLPVLQEFCDSSELEMVNKEHVRTMQNGLPVEESKDAPVQVTVMEPDDVPMGDTKKDADGFVPMLFVDGNTDDENQDKYNVNEQLNESRGSCIHNSEPVHDVDEKAAEEKDLASSEEVLEPILSTFSPSAEHQVEEFEAKSDVSEESVAETDEINDVSDILEVDKDASAEEKESTLESSVMDVEAEDSKNNSENFEAEAEDEETDPEELESLGTEVQSEESNSEEGASDEDTVVVADHAFSSSAEENESTLESSVMDVEAEAQGEEADPEDLESSGAGVQSEESVPEELESLGAEVQSEESVPEERAAGEDTVLVADPQAPLVHQQVSVESGESYVDSYSADRGSLGAEVQSEESFPEERAAGEDTVLVADPQAPLVHQQVSVESEDIAIPKEEPIQKQKTDDVSIEAVVSDQLKGDMKENLTTEELMSKSKGELRRMLKKLTLDDDKINSKADYAVKETKKRTALQALPQNQMTEGEAQN</sequence>
<evidence type="ECO:0000256" key="1">
    <source>
        <dbReference type="SAM" id="MobiDB-lite"/>
    </source>
</evidence>
<feature type="compositionally biased region" description="Basic and acidic residues" evidence="1">
    <location>
        <begin position="296"/>
        <end position="307"/>
    </location>
</feature>
<dbReference type="AlphaFoldDB" id="A0AAN9EV05"/>
<feature type="region of interest" description="Disordered" evidence="1">
    <location>
        <begin position="593"/>
        <end position="867"/>
    </location>
</feature>
<feature type="region of interest" description="Disordered" evidence="1">
    <location>
        <begin position="293"/>
        <end position="328"/>
    </location>
</feature>
<dbReference type="Proteomes" id="UP001359559">
    <property type="component" value="Unassembled WGS sequence"/>
</dbReference>
<reference evidence="2 3" key="1">
    <citation type="submission" date="2024-01" db="EMBL/GenBank/DDBJ databases">
        <title>The genomes of 5 underutilized Papilionoideae crops provide insights into root nodulation and disease resistance.</title>
        <authorList>
            <person name="Yuan L."/>
        </authorList>
    </citation>
    <scope>NUCLEOTIDE SEQUENCE [LARGE SCALE GENOMIC DNA]</scope>
    <source>
        <strain evidence="2">LY-2023</strain>
        <tissue evidence="2">Leaf</tissue>
    </source>
</reference>